<organism evidence="2 3">
    <name type="scientific">Natrialba taiwanensis DSM 12281</name>
    <dbReference type="NCBI Taxonomy" id="1230458"/>
    <lineage>
        <taxon>Archaea</taxon>
        <taxon>Methanobacteriati</taxon>
        <taxon>Methanobacteriota</taxon>
        <taxon>Stenosarchaea group</taxon>
        <taxon>Halobacteria</taxon>
        <taxon>Halobacteriales</taxon>
        <taxon>Natrialbaceae</taxon>
        <taxon>Natrialba</taxon>
    </lineage>
</organism>
<gene>
    <name evidence="2" type="ORF">C484_05792</name>
</gene>
<reference evidence="2 3" key="1">
    <citation type="journal article" date="2014" name="PLoS Genet.">
        <title>Phylogenetically driven sequencing of extremely halophilic archaea reveals strategies for static and dynamic osmo-response.</title>
        <authorList>
            <person name="Becker E.A."/>
            <person name="Seitzer P.M."/>
            <person name="Tritt A."/>
            <person name="Larsen D."/>
            <person name="Krusor M."/>
            <person name="Yao A.I."/>
            <person name="Wu D."/>
            <person name="Madern D."/>
            <person name="Eisen J.A."/>
            <person name="Darling A.E."/>
            <person name="Facciotti M.T."/>
        </authorList>
    </citation>
    <scope>NUCLEOTIDE SEQUENCE [LARGE SCALE GENOMIC DNA]</scope>
    <source>
        <strain evidence="2 3">DSM 12281</strain>
    </source>
</reference>
<protein>
    <recommendedName>
        <fullName evidence="1">DUF7344 domain-containing protein</fullName>
    </recommendedName>
</protein>
<dbReference type="AlphaFoldDB" id="M0AAT7"/>
<evidence type="ECO:0000313" key="3">
    <source>
        <dbReference type="Proteomes" id="UP000011648"/>
    </source>
</evidence>
<keyword evidence="3" id="KW-1185">Reference proteome</keyword>
<evidence type="ECO:0000313" key="2">
    <source>
        <dbReference type="EMBL" id="ELY94463.1"/>
    </source>
</evidence>
<comment type="caution">
    <text evidence="2">The sequence shown here is derived from an EMBL/GenBank/DDBJ whole genome shotgun (WGS) entry which is preliminary data.</text>
</comment>
<dbReference type="InterPro" id="IPR055768">
    <property type="entry name" value="DUF7344"/>
</dbReference>
<name>M0AAT7_9EURY</name>
<dbReference type="PATRIC" id="fig|1230458.4.peg.1167"/>
<dbReference type="RefSeq" id="WP_006824990.1">
    <property type="nucleotide sequence ID" value="NZ_AOIL01000017.1"/>
</dbReference>
<dbReference type="OrthoDB" id="247722at2157"/>
<dbReference type="Proteomes" id="UP000011648">
    <property type="component" value="Unassembled WGS sequence"/>
</dbReference>
<accession>M0AAT7</accession>
<dbReference type="EMBL" id="AOIL01000017">
    <property type="protein sequence ID" value="ELY94463.1"/>
    <property type="molecule type" value="Genomic_DNA"/>
</dbReference>
<dbReference type="Pfam" id="PF24035">
    <property type="entry name" value="DUF7344"/>
    <property type="match status" value="1"/>
</dbReference>
<proteinExistence type="predicted"/>
<sequence>MSSRSAPVDVQRFVRLTDVPLDEAYTLLANVRLRITLHVLSACETPVSVDWLSETLAQWDDDSPESIKIELVHTVLPKLEDFGILEYDARSGIVRMDQPVVAFDHPRAESLLAPVDETRDSTASTRSDYAY</sequence>
<feature type="domain" description="DUF7344" evidence="1">
    <location>
        <begin position="25"/>
        <end position="95"/>
    </location>
</feature>
<evidence type="ECO:0000259" key="1">
    <source>
        <dbReference type="Pfam" id="PF24035"/>
    </source>
</evidence>